<comment type="miscellaneous">
    <text evidence="11">A single active site specifically recognizes both ATP and CTP and is responsible for their addition.</text>
</comment>
<gene>
    <name evidence="11" type="primary">cca</name>
    <name evidence="15" type="ORF">GGR02_000720</name>
</gene>
<dbReference type="HAMAP" id="MF_01263">
    <property type="entry name" value="CCA_bact_type3"/>
    <property type="match status" value="1"/>
</dbReference>
<evidence type="ECO:0000259" key="13">
    <source>
        <dbReference type="Pfam" id="PF12627"/>
    </source>
</evidence>
<dbReference type="GO" id="GO:0000049">
    <property type="term" value="F:tRNA binding"/>
    <property type="evidence" value="ECO:0007669"/>
    <property type="project" value="UniProtKB-UniRule"/>
</dbReference>
<dbReference type="GO" id="GO:0001680">
    <property type="term" value="P:tRNA 3'-terminal CCA addition"/>
    <property type="evidence" value="ECO:0007669"/>
    <property type="project" value="UniProtKB-UniRule"/>
</dbReference>
<feature type="binding site" evidence="11">
    <location>
        <position position="160"/>
    </location>
    <ligand>
        <name>CTP</name>
        <dbReference type="ChEBI" id="CHEBI:37563"/>
    </ligand>
</feature>
<dbReference type="InterPro" id="IPR032810">
    <property type="entry name" value="CCA-adding_enz_C"/>
</dbReference>
<dbReference type="Pfam" id="PF01743">
    <property type="entry name" value="PolyA_pol"/>
    <property type="match status" value="1"/>
</dbReference>
<comment type="catalytic activity">
    <reaction evidence="11">
        <text>a tRNA with a 3' CCA end + 2 CTP + ATP = a tRNA with a 3' CCACCA end + 3 diphosphate</text>
        <dbReference type="Rhea" id="RHEA:76235"/>
        <dbReference type="Rhea" id="RHEA-COMP:10468"/>
        <dbReference type="Rhea" id="RHEA-COMP:18655"/>
        <dbReference type="ChEBI" id="CHEBI:30616"/>
        <dbReference type="ChEBI" id="CHEBI:33019"/>
        <dbReference type="ChEBI" id="CHEBI:37563"/>
        <dbReference type="ChEBI" id="CHEBI:83071"/>
        <dbReference type="ChEBI" id="CHEBI:195187"/>
    </reaction>
</comment>
<dbReference type="InterPro" id="IPR032828">
    <property type="entry name" value="PolyA_RNA-bd"/>
</dbReference>
<feature type="binding site" evidence="11">
    <location>
        <position position="163"/>
    </location>
    <ligand>
        <name>CTP</name>
        <dbReference type="ChEBI" id="CHEBI:37563"/>
    </ligand>
</feature>
<feature type="binding site" evidence="11">
    <location>
        <position position="40"/>
    </location>
    <ligand>
        <name>Mg(2+)</name>
        <dbReference type="ChEBI" id="CHEBI:18420"/>
    </ligand>
</feature>
<evidence type="ECO:0000256" key="2">
    <source>
        <dbReference type="ARBA" id="ARBA00022679"/>
    </source>
</evidence>
<keyword evidence="5 11" id="KW-0479">Metal-binding</keyword>
<sequence length="404" mass="45977">MNEPFRRALGIIRTLKQHGYEAYFVGGSVRDYLLNRPIDDVDIATSALPDEVMAIFPKTIPVGLKHGTVVVLHDGVPYEVTTFRTEGTYENYRRPESVRFVRSLYQDLERRDFTMNAIAMDDTGQFIDPFAGQAAIEKRIIRTVGAAEDRFSEDALRMMRAIRFVSQLGFQLEEETKAAIIEQASLLTHISVERKTVEFEKLMAGPFASRAFSLLVETNVFMYLPGLAEKREALQQLSNYEWPALTSAAERWSFLLYLLNIEQTASFLRQWKLANRLIKDVQAILHALSIVRSFADWTKERLYEVGAAVALSAEAVRSLVNGENGEENGQALRDQLASLPIQTRQDLAVTGKDIIDWYGRKGGPWVEETLRKLEQAVLAGIVENEKERMKAWLIPWNQTHEKDC</sequence>
<protein>
    <recommendedName>
        <fullName evidence="11">CCA-adding enzyme</fullName>
        <ecNumber evidence="11">2.7.7.72</ecNumber>
    </recommendedName>
    <alternativeName>
        <fullName evidence="11">CCA tRNA nucleotidyltransferase</fullName>
    </alternativeName>
    <alternativeName>
        <fullName evidence="11">tRNA CCA-pyrophosphorylase</fullName>
    </alternativeName>
    <alternativeName>
        <fullName evidence="11">tRNA adenylyl-/cytidylyl- transferase</fullName>
    </alternativeName>
    <alternativeName>
        <fullName evidence="11">tRNA nucleotidyltransferase</fullName>
    </alternativeName>
    <alternativeName>
        <fullName evidence="11">tRNA-NT</fullName>
    </alternativeName>
</protein>
<dbReference type="Gene3D" id="1.10.246.80">
    <property type="match status" value="1"/>
</dbReference>
<dbReference type="Proteomes" id="UP000559598">
    <property type="component" value="Unassembled WGS sequence"/>
</dbReference>
<evidence type="ECO:0000256" key="7">
    <source>
        <dbReference type="ARBA" id="ARBA00022800"/>
    </source>
</evidence>
<feature type="binding site" evidence="11">
    <location>
        <position position="163"/>
    </location>
    <ligand>
        <name>ATP</name>
        <dbReference type="ChEBI" id="CHEBI:30616"/>
    </ligand>
</feature>
<evidence type="ECO:0000256" key="1">
    <source>
        <dbReference type="ARBA" id="ARBA00001946"/>
    </source>
</evidence>
<evidence type="ECO:0000313" key="16">
    <source>
        <dbReference type="Proteomes" id="UP000559598"/>
    </source>
</evidence>
<keyword evidence="9 11" id="KW-0460">Magnesium</keyword>
<comment type="function">
    <text evidence="11">Catalyzes the addition and repair of the essential 3'-terminal CCA sequence in tRNAs without using a nucleic acid template. Adds these three nucleotides in the order of C, C, and A to the tRNA nucleotide-73, using CTP and ATP as substrates and producing inorganic pyrophosphate. tRNA 3'-terminal CCA addition is required both for tRNA processing and repair. Also involved in tRNA surveillance by mediating tandem CCA addition to generate a CCACCA at the 3' terminus of unstable tRNAs. While stable tRNAs receive only 3'-terminal CCA, unstable tRNAs are marked with CCACCA and rapidly degraded.</text>
</comment>
<dbReference type="Pfam" id="PF13735">
    <property type="entry name" value="tRNA_NucTran2_2"/>
    <property type="match status" value="1"/>
</dbReference>
<evidence type="ECO:0000256" key="5">
    <source>
        <dbReference type="ARBA" id="ARBA00022723"/>
    </source>
</evidence>
<feature type="domain" description="CCA-adding enzyme C-terminal" evidence="14">
    <location>
        <begin position="245"/>
        <end position="392"/>
    </location>
</feature>
<keyword evidence="3 11" id="KW-0819">tRNA processing</keyword>
<feature type="binding site" evidence="11">
    <location>
        <position position="160"/>
    </location>
    <ligand>
        <name>ATP</name>
        <dbReference type="ChEBI" id="CHEBI:30616"/>
    </ligand>
</feature>
<dbReference type="CDD" id="cd05398">
    <property type="entry name" value="NT_ClassII-CCAase"/>
    <property type="match status" value="1"/>
</dbReference>
<evidence type="ECO:0000259" key="12">
    <source>
        <dbReference type="Pfam" id="PF01743"/>
    </source>
</evidence>
<name>A0A840DTV9_9BACL</name>
<dbReference type="PANTHER" id="PTHR46173">
    <property type="entry name" value="CCA TRNA NUCLEOTIDYLTRANSFERASE 1, MITOCHONDRIAL"/>
    <property type="match status" value="1"/>
</dbReference>
<evidence type="ECO:0000256" key="8">
    <source>
        <dbReference type="ARBA" id="ARBA00022840"/>
    </source>
</evidence>
<dbReference type="NCBIfam" id="NF009814">
    <property type="entry name" value="PRK13299.1"/>
    <property type="match status" value="1"/>
</dbReference>
<comment type="similarity">
    <text evidence="11">Belongs to the tRNA nucleotidyltransferase/poly(A) polymerase family. Bacterial CCA-adding enzyme type 3 subfamily.</text>
</comment>
<dbReference type="InterPro" id="IPR050264">
    <property type="entry name" value="Bact_CCA-adding_enz_type3_sf"/>
</dbReference>
<keyword evidence="2 11" id="KW-0808">Transferase</keyword>
<dbReference type="EMBL" id="JACIDE010000004">
    <property type="protein sequence ID" value="MBB4072959.1"/>
    <property type="molecule type" value="Genomic_DNA"/>
</dbReference>
<dbReference type="InterPro" id="IPR043519">
    <property type="entry name" value="NT_sf"/>
</dbReference>
<keyword evidence="15" id="KW-0378">Hydrolase</keyword>
<dbReference type="AlphaFoldDB" id="A0A840DTV9"/>
<dbReference type="GO" id="GO:0005524">
    <property type="term" value="F:ATP binding"/>
    <property type="evidence" value="ECO:0007669"/>
    <property type="project" value="UniProtKB-UniRule"/>
</dbReference>
<dbReference type="Gene3D" id="1.20.58.560">
    <property type="match status" value="1"/>
</dbReference>
<proteinExistence type="inferred from homology"/>
<evidence type="ECO:0000256" key="3">
    <source>
        <dbReference type="ARBA" id="ARBA00022694"/>
    </source>
</evidence>
<dbReference type="RefSeq" id="WP_183183361.1">
    <property type="nucleotide sequence ID" value="NZ_BMNP01000003.1"/>
</dbReference>
<organism evidence="15 16">
    <name type="scientific">Anoxybacteroides voinovskiense</name>
    <dbReference type="NCBI Taxonomy" id="230470"/>
    <lineage>
        <taxon>Bacteria</taxon>
        <taxon>Bacillati</taxon>
        <taxon>Bacillota</taxon>
        <taxon>Bacilli</taxon>
        <taxon>Bacillales</taxon>
        <taxon>Anoxybacillaceae</taxon>
        <taxon>Anoxybacteroides</taxon>
    </lineage>
</organism>
<feature type="binding site" evidence="11">
    <location>
        <position position="111"/>
    </location>
    <ligand>
        <name>ATP</name>
        <dbReference type="ChEBI" id="CHEBI:30616"/>
    </ligand>
</feature>
<evidence type="ECO:0000313" key="15">
    <source>
        <dbReference type="EMBL" id="MBB4072959.1"/>
    </source>
</evidence>
<dbReference type="Gene3D" id="3.30.460.10">
    <property type="entry name" value="Beta Polymerase, domain 2"/>
    <property type="match status" value="1"/>
</dbReference>
<evidence type="ECO:0000256" key="11">
    <source>
        <dbReference type="HAMAP-Rule" id="MF_01263"/>
    </source>
</evidence>
<feature type="domain" description="tRNA nucleotidyltransferase/poly(A) polymerase RNA and SrmB- binding" evidence="13">
    <location>
        <begin position="169"/>
        <end position="229"/>
    </location>
</feature>
<evidence type="ECO:0000259" key="14">
    <source>
        <dbReference type="Pfam" id="PF13735"/>
    </source>
</evidence>
<keyword evidence="6 11" id="KW-0547">Nucleotide-binding</keyword>
<evidence type="ECO:0000256" key="6">
    <source>
        <dbReference type="ARBA" id="ARBA00022741"/>
    </source>
</evidence>
<dbReference type="GO" id="GO:0016787">
    <property type="term" value="F:hydrolase activity"/>
    <property type="evidence" value="ECO:0007669"/>
    <property type="project" value="UniProtKB-KW"/>
</dbReference>
<feature type="binding site" evidence="11">
    <location>
        <position position="30"/>
    </location>
    <ligand>
        <name>CTP</name>
        <dbReference type="ChEBI" id="CHEBI:37563"/>
    </ligand>
</feature>
<accession>A0A840DTV9</accession>
<feature type="binding site" evidence="11">
    <location>
        <position position="42"/>
    </location>
    <ligand>
        <name>Mg(2+)</name>
        <dbReference type="ChEBI" id="CHEBI:18420"/>
    </ligand>
</feature>
<feature type="binding site" evidence="11">
    <location>
        <position position="157"/>
    </location>
    <ligand>
        <name>CTP</name>
        <dbReference type="ChEBI" id="CHEBI:37563"/>
    </ligand>
</feature>
<feature type="binding site" evidence="11">
    <location>
        <position position="111"/>
    </location>
    <ligand>
        <name>CTP</name>
        <dbReference type="ChEBI" id="CHEBI:37563"/>
    </ligand>
</feature>
<keyword evidence="7 11" id="KW-0692">RNA repair</keyword>
<keyword evidence="8 11" id="KW-0067">ATP-binding</keyword>
<dbReference type="PANTHER" id="PTHR46173:SF1">
    <property type="entry name" value="CCA TRNA NUCLEOTIDYLTRANSFERASE 1, MITOCHONDRIAL"/>
    <property type="match status" value="1"/>
</dbReference>
<dbReference type="SUPFAM" id="SSF81891">
    <property type="entry name" value="Poly A polymerase C-terminal region-like"/>
    <property type="match status" value="1"/>
</dbReference>
<dbReference type="EC" id="2.7.7.72" evidence="11"/>
<feature type="binding site" evidence="11">
    <location>
        <position position="154"/>
    </location>
    <ligand>
        <name>ATP</name>
        <dbReference type="ChEBI" id="CHEBI:30616"/>
    </ligand>
</feature>
<dbReference type="GO" id="GO:0000287">
    <property type="term" value="F:magnesium ion binding"/>
    <property type="evidence" value="ECO:0007669"/>
    <property type="project" value="UniProtKB-UniRule"/>
</dbReference>
<dbReference type="GO" id="GO:0004810">
    <property type="term" value="F:CCA tRNA nucleotidyltransferase activity"/>
    <property type="evidence" value="ECO:0007669"/>
    <property type="project" value="UniProtKB-UniRule"/>
</dbReference>
<dbReference type="InterPro" id="IPR023068">
    <property type="entry name" value="CCA-adding_enz_firmicutes"/>
</dbReference>
<feature type="binding site" evidence="11">
    <location>
        <position position="27"/>
    </location>
    <ligand>
        <name>ATP</name>
        <dbReference type="ChEBI" id="CHEBI:30616"/>
    </ligand>
</feature>
<dbReference type="Pfam" id="PF12627">
    <property type="entry name" value="PolyA_pol_RNAbd"/>
    <property type="match status" value="1"/>
</dbReference>
<dbReference type="Gene3D" id="1.10.110.30">
    <property type="match status" value="1"/>
</dbReference>
<comment type="caution">
    <text evidence="15">The sequence shown here is derived from an EMBL/GenBank/DDBJ whole genome shotgun (WGS) entry which is preliminary data.</text>
</comment>
<comment type="catalytic activity">
    <reaction evidence="11">
        <text>a tRNA precursor + 2 CTP + ATP = a tRNA with a 3' CCA end + 3 diphosphate</text>
        <dbReference type="Rhea" id="RHEA:14433"/>
        <dbReference type="Rhea" id="RHEA-COMP:10465"/>
        <dbReference type="Rhea" id="RHEA-COMP:10468"/>
        <dbReference type="ChEBI" id="CHEBI:30616"/>
        <dbReference type="ChEBI" id="CHEBI:33019"/>
        <dbReference type="ChEBI" id="CHEBI:37563"/>
        <dbReference type="ChEBI" id="CHEBI:74896"/>
        <dbReference type="ChEBI" id="CHEBI:83071"/>
        <dbReference type="EC" id="2.7.7.72"/>
    </reaction>
</comment>
<keyword evidence="16" id="KW-1185">Reference proteome</keyword>
<dbReference type="InterPro" id="IPR002646">
    <property type="entry name" value="PolA_pol_head_dom"/>
</dbReference>
<keyword evidence="10 11" id="KW-0694">RNA-binding</keyword>
<feature type="binding site" evidence="11">
    <location>
        <position position="27"/>
    </location>
    <ligand>
        <name>CTP</name>
        <dbReference type="ChEBI" id="CHEBI:37563"/>
    </ligand>
</feature>
<comment type="cofactor">
    <cofactor evidence="1 11">
        <name>Mg(2+)</name>
        <dbReference type="ChEBI" id="CHEBI:18420"/>
    </cofactor>
</comment>
<feature type="domain" description="Poly A polymerase head" evidence="12">
    <location>
        <begin position="22"/>
        <end position="142"/>
    </location>
</feature>
<feature type="binding site" evidence="11">
    <location>
        <position position="157"/>
    </location>
    <ligand>
        <name>ATP</name>
        <dbReference type="ChEBI" id="CHEBI:30616"/>
    </ligand>
</feature>
<reference evidence="15 16" key="1">
    <citation type="submission" date="2020-08" db="EMBL/GenBank/DDBJ databases">
        <title>Genomic Encyclopedia of Type Strains, Phase IV (KMG-IV): sequencing the most valuable type-strain genomes for metagenomic binning, comparative biology and taxonomic classification.</title>
        <authorList>
            <person name="Goeker M."/>
        </authorList>
    </citation>
    <scope>NUCLEOTIDE SEQUENCE [LARGE SCALE GENOMIC DNA]</scope>
    <source>
        <strain evidence="15 16">DSM 17075</strain>
    </source>
</reference>
<comment type="subunit">
    <text evidence="11">Homodimer.</text>
</comment>
<dbReference type="GO" id="GO:0042245">
    <property type="term" value="P:RNA repair"/>
    <property type="evidence" value="ECO:0007669"/>
    <property type="project" value="UniProtKB-KW"/>
</dbReference>
<evidence type="ECO:0000256" key="4">
    <source>
        <dbReference type="ARBA" id="ARBA00022695"/>
    </source>
</evidence>
<evidence type="ECO:0000256" key="10">
    <source>
        <dbReference type="ARBA" id="ARBA00022884"/>
    </source>
</evidence>
<evidence type="ECO:0000256" key="9">
    <source>
        <dbReference type="ARBA" id="ARBA00022842"/>
    </source>
</evidence>
<feature type="binding site" evidence="11">
    <location>
        <position position="154"/>
    </location>
    <ligand>
        <name>CTP</name>
        <dbReference type="ChEBI" id="CHEBI:37563"/>
    </ligand>
</feature>
<keyword evidence="4 11" id="KW-0548">Nucleotidyltransferase</keyword>
<feature type="binding site" evidence="11">
    <location>
        <position position="30"/>
    </location>
    <ligand>
        <name>ATP</name>
        <dbReference type="ChEBI" id="CHEBI:30616"/>
    </ligand>
</feature>
<dbReference type="SUPFAM" id="SSF81301">
    <property type="entry name" value="Nucleotidyltransferase"/>
    <property type="match status" value="1"/>
</dbReference>